<dbReference type="InterPro" id="IPR015943">
    <property type="entry name" value="WD40/YVTN_repeat-like_dom_sf"/>
</dbReference>
<organism evidence="5 6">
    <name type="scientific">Lupinus luteus</name>
    <name type="common">European yellow lupine</name>
    <dbReference type="NCBI Taxonomy" id="3873"/>
    <lineage>
        <taxon>Eukaryota</taxon>
        <taxon>Viridiplantae</taxon>
        <taxon>Streptophyta</taxon>
        <taxon>Embryophyta</taxon>
        <taxon>Tracheophyta</taxon>
        <taxon>Spermatophyta</taxon>
        <taxon>Magnoliopsida</taxon>
        <taxon>eudicotyledons</taxon>
        <taxon>Gunneridae</taxon>
        <taxon>Pentapetalae</taxon>
        <taxon>rosids</taxon>
        <taxon>fabids</taxon>
        <taxon>Fabales</taxon>
        <taxon>Fabaceae</taxon>
        <taxon>Papilionoideae</taxon>
        <taxon>50 kb inversion clade</taxon>
        <taxon>genistoids sensu lato</taxon>
        <taxon>core genistoids</taxon>
        <taxon>Genisteae</taxon>
        <taxon>Lupinus</taxon>
    </lineage>
</organism>
<feature type="repeat" description="WD" evidence="3">
    <location>
        <begin position="117"/>
        <end position="150"/>
    </location>
</feature>
<dbReference type="InterPro" id="IPR020472">
    <property type="entry name" value="WD40_PAC1"/>
</dbReference>
<dbReference type="GO" id="GO:0120330">
    <property type="term" value="C:rixosome complex"/>
    <property type="evidence" value="ECO:0007669"/>
    <property type="project" value="TreeGrafter"/>
</dbReference>
<feature type="region of interest" description="Disordered" evidence="4">
    <location>
        <begin position="325"/>
        <end position="349"/>
    </location>
</feature>
<dbReference type="InterPro" id="IPR036322">
    <property type="entry name" value="WD40_repeat_dom_sf"/>
</dbReference>
<keyword evidence="2" id="KW-0677">Repeat</keyword>
<dbReference type="InterPro" id="IPR019775">
    <property type="entry name" value="WD40_repeat_CS"/>
</dbReference>
<proteinExistence type="predicted"/>
<keyword evidence="6" id="KW-1185">Reference proteome</keyword>
<dbReference type="InterPro" id="IPR001680">
    <property type="entry name" value="WD40_rpt"/>
</dbReference>
<evidence type="ECO:0008006" key="7">
    <source>
        <dbReference type="Google" id="ProtNLM"/>
    </source>
</evidence>
<comment type="caution">
    <text evidence="5">The sequence shown here is derived from an EMBL/GenBank/DDBJ whole genome shotgun (WGS) entry which is preliminary data.</text>
</comment>
<feature type="repeat" description="WD" evidence="3">
    <location>
        <begin position="170"/>
        <end position="213"/>
    </location>
</feature>
<dbReference type="GO" id="GO:0006261">
    <property type="term" value="P:DNA-templated DNA replication"/>
    <property type="evidence" value="ECO:0007669"/>
    <property type="project" value="TreeGrafter"/>
</dbReference>
<dbReference type="PROSITE" id="PS50294">
    <property type="entry name" value="WD_REPEATS_REGION"/>
    <property type="match status" value="2"/>
</dbReference>
<dbReference type="PROSITE" id="PS50082">
    <property type="entry name" value="WD_REPEATS_2"/>
    <property type="match status" value="3"/>
</dbReference>
<dbReference type="FunFam" id="2.130.10.10:FF:000600">
    <property type="entry name" value="Protein ROOT INITIATION DEFECTIVE 3"/>
    <property type="match status" value="1"/>
</dbReference>
<evidence type="ECO:0000256" key="1">
    <source>
        <dbReference type="ARBA" id="ARBA00022574"/>
    </source>
</evidence>
<dbReference type="SUPFAM" id="SSF50978">
    <property type="entry name" value="WD40 repeat-like"/>
    <property type="match status" value="1"/>
</dbReference>
<protein>
    <recommendedName>
        <fullName evidence="7">Protein ROOT INITIATION DEFECTIVE 3</fullName>
    </recommendedName>
</protein>
<evidence type="ECO:0000256" key="2">
    <source>
        <dbReference type="ARBA" id="ARBA00022737"/>
    </source>
</evidence>
<feature type="repeat" description="WD" evidence="3">
    <location>
        <begin position="265"/>
        <end position="306"/>
    </location>
</feature>
<keyword evidence="1 3" id="KW-0853">WD repeat</keyword>
<dbReference type="Pfam" id="PF00400">
    <property type="entry name" value="WD40"/>
    <property type="match status" value="3"/>
</dbReference>
<dbReference type="SMART" id="SM00320">
    <property type="entry name" value="WD40"/>
    <property type="match status" value="5"/>
</dbReference>
<evidence type="ECO:0000313" key="6">
    <source>
        <dbReference type="Proteomes" id="UP001497480"/>
    </source>
</evidence>
<gene>
    <name evidence="5" type="ORF">LLUT_LOCUS15765</name>
</gene>
<evidence type="ECO:0000313" key="5">
    <source>
        <dbReference type="EMBL" id="CAL0314705.1"/>
    </source>
</evidence>
<dbReference type="EMBL" id="CAXHTB010000011">
    <property type="protein sequence ID" value="CAL0314705.1"/>
    <property type="molecule type" value="Genomic_DNA"/>
</dbReference>
<evidence type="ECO:0000256" key="4">
    <source>
        <dbReference type="SAM" id="MobiDB-lite"/>
    </source>
</evidence>
<dbReference type="GO" id="GO:0006364">
    <property type="term" value="P:rRNA processing"/>
    <property type="evidence" value="ECO:0007669"/>
    <property type="project" value="TreeGrafter"/>
</dbReference>
<dbReference type="PRINTS" id="PR00320">
    <property type="entry name" value="GPROTEINBRPT"/>
</dbReference>
<dbReference type="Proteomes" id="UP001497480">
    <property type="component" value="Unassembled WGS sequence"/>
</dbReference>
<dbReference type="PANTHER" id="PTHR18763:SF0">
    <property type="entry name" value="WD REPEAT-CONTAINING PROTEIN 18"/>
    <property type="match status" value="1"/>
</dbReference>
<dbReference type="PROSITE" id="PS00678">
    <property type="entry name" value="WD_REPEATS_1"/>
    <property type="match status" value="2"/>
</dbReference>
<dbReference type="PANTHER" id="PTHR18763">
    <property type="entry name" value="WD-REPEAT PROTEIN 18"/>
    <property type="match status" value="1"/>
</dbReference>
<dbReference type="InterPro" id="IPR045227">
    <property type="entry name" value="WDR18/Ipi3/RID3"/>
</dbReference>
<dbReference type="AlphaFoldDB" id="A0AAV1WZ80"/>
<evidence type="ECO:0000256" key="3">
    <source>
        <dbReference type="PROSITE-ProRule" id="PRU00221"/>
    </source>
</evidence>
<reference evidence="5 6" key="1">
    <citation type="submission" date="2024-03" db="EMBL/GenBank/DDBJ databases">
        <authorList>
            <person name="Martinez-Hernandez J."/>
        </authorList>
    </citation>
    <scope>NUCLEOTIDE SEQUENCE [LARGE SCALE GENOMIC DNA]</scope>
</reference>
<sequence length="443" mass="48896">MEVIIASSSVDSGIGCWDLHTGSEQLRYKSCSSPSHGLVSVGSRFIASSQIRDPLASSGSLLYWSWNKPQVEVKNFPAEPIKPVAANQSGTYLAAGGANSGDIYFWEVDTGRLLKKWRAHYRPVTCLIFNEDESLLITGSEDGCVRVWDLFMIFDDLRSQEAGNLYMHSFSEHTLRVTDVAIGNGGANAIIVSASEDWTCKVWSLATGTLLRNIVFPEVVIDNIVLDPAEHVFYAGGRNGKIYIAALNTESIPTNNYGKHILGSFSNQSKAVTCLAYGTSGDLLISGAEDGIVRVWDLRTRNIVRVFKHAKGPINNVVVVRRELDSSNPTSFNAQTSSRKHGSSLPPPLEKYPAGYEPSDTVLVSLGGGERHEDVKYVSHDVLMNSLKELQNQGSTAASEMEMEKLKHDSQRSMQMVNQWKKMYENLHEFCVKELLDGSKQQI</sequence>
<accession>A0AAV1WZ80</accession>
<dbReference type="Gene3D" id="2.130.10.10">
    <property type="entry name" value="YVTN repeat-like/Quinoprotein amine dehydrogenase"/>
    <property type="match status" value="2"/>
</dbReference>
<feature type="compositionally biased region" description="Polar residues" evidence="4">
    <location>
        <begin position="326"/>
        <end position="337"/>
    </location>
</feature>
<name>A0AAV1WZ80_LUPLU</name>
<dbReference type="GO" id="GO:0005656">
    <property type="term" value="C:nuclear pre-replicative complex"/>
    <property type="evidence" value="ECO:0007669"/>
    <property type="project" value="TreeGrafter"/>
</dbReference>